<dbReference type="GO" id="GO:0004518">
    <property type="term" value="F:nuclease activity"/>
    <property type="evidence" value="ECO:0007669"/>
    <property type="project" value="InterPro"/>
</dbReference>
<dbReference type="Pfam" id="PF02732">
    <property type="entry name" value="ERCC4"/>
    <property type="match status" value="1"/>
</dbReference>
<evidence type="ECO:0000256" key="3">
    <source>
        <dbReference type="ARBA" id="ARBA00034463"/>
    </source>
</evidence>
<sequence>MNNFEVASCLESMQIIVDSNEQPSKRAFKRYDSFGVPYDVQKIDYGDYTYNFKLPNGKWIYEPNTRLYPPVSIERKADLVELSQCFCQSRERFTREFERAKANKAKMYLLVENASWENLINGKYATKYNPKAYFASITAWQARYGIQTIFCKQETSGKLIKEILYRELKERLERGYYDSEVEKNEISIDVSCSS</sequence>
<dbReference type="SUPFAM" id="SSF52980">
    <property type="entry name" value="Restriction endonuclease-like"/>
    <property type="match status" value="1"/>
</dbReference>
<dbReference type="EMBL" id="BK016249">
    <property type="protein sequence ID" value="DAG05027.1"/>
    <property type="molecule type" value="Genomic_DNA"/>
</dbReference>
<protein>
    <recommendedName>
        <fullName evidence="2">ERCC4 domain-containing protein EP364R</fullName>
    </recommendedName>
</protein>
<comment type="similarity">
    <text evidence="1">Belongs to the asfivirus EP364R family.</text>
</comment>
<evidence type="ECO:0000313" key="5">
    <source>
        <dbReference type="EMBL" id="DAG05027.1"/>
    </source>
</evidence>
<proteinExistence type="inferred from homology"/>
<feature type="domain" description="ERCC4" evidence="4">
    <location>
        <begin position="17"/>
        <end position="160"/>
    </location>
</feature>
<dbReference type="GO" id="GO:0003677">
    <property type="term" value="F:DNA binding"/>
    <property type="evidence" value="ECO:0007669"/>
    <property type="project" value="InterPro"/>
</dbReference>
<organism evidence="5">
    <name type="scientific">Siphoviridae sp. ctuy39</name>
    <dbReference type="NCBI Taxonomy" id="2825719"/>
    <lineage>
        <taxon>Viruses</taxon>
        <taxon>Duplodnaviria</taxon>
        <taxon>Heunggongvirae</taxon>
        <taxon>Uroviricota</taxon>
        <taxon>Caudoviricetes</taxon>
    </lineage>
</organism>
<name>A0A8S5VEI6_9CAUD</name>
<dbReference type="InterPro" id="IPR011335">
    <property type="entry name" value="Restrct_endonuc-II-like"/>
</dbReference>
<evidence type="ECO:0000256" key="2">
    <source>
        <dbReference type="ARBA" id="ARBA00015502"/>
    </source>
</evidence>
<accession>A0A8S5VEI6</accession>
<dbReference type="InterPro" id="IPR006166">
    <property type="entry name" value="ERCC4_domain"/>
</dbReference>
<dbReference type="GO" id="GO:0006259">
    <property type="term" value="P:DNA metabolic process"/>
    <property type="evidence" value="ECO:0007669"/>
    <property type="project" value="UniProtKB-ARBA"/>
</dbReference>
<comment type="function">
    <text evidence="3">Plays a role in the inhibition of type I interferon signaling pathway. Mechanistically, specifically interacts with 2',3'-cGAMP and cleaves it via its phosphodiesterase activity. In turn, prevents 2',3'-cGAMP interaction with host ER-resident STING1 leading to inhibition of downstream signaling pathway and type I interferon production.</text>
</comment>
<reference evidence="5" key="1">
    <citation type="journal article" date="2021" name="Proc. Natl. Acad. Sci. U.S.A.">
        <title>A Catalog of Tens of Thousands of Viruses from Human Metagenomes Reveals Hidden Associations with Chronic Diseases.</title>
        <authorList>
            <person name="Tisza M.J."/>
            <person name="Buck C.B."/>
        </authorList>
    </citation>
    <scope>NUCLEOTIDE SEQUENCE</scope>
    <source>
        <strain evidence="5">Ctuy39</strain>
    </source>
</reference>
<dbReference type="Gene3D" id="3.40.50.10130">
    <property type="match status" value="1"/>
</dbReference>
<evidence type="ECO:0000259" key="4">
    <source>
        <dbReference type="Pfam" id="PF02732"/>
    </source>
</evidence>
<evidence type="ECO:0000256" key="1">
    <source>
        <dbReference type="ARBA" id="ARBA00008322"/>
    </source>
</evidence>